<protein>
    <submittedName>
        <fullName evidence="1">Uncharacterized protein</fullName>
    </submittedName>
</protein>
<evidence type="ECO:0000313" key="1">
    <source>
        <dbReference type="EMBL" id="ABK78137.1"/>
    </source>
</evidence>
<dbReference type="Proteomes" id="UP000000758">
    <property type="component" value="Chromosome"/>
</dbReference>
<name>A0RXS0_CENSY</name>
<dbReference type="STRING" id="414004.CENSYa_1515"/>
<organism evidence="1 2">
    <name type="scientific">Cenarchaeum symbiosum (strain A)</name>
    <dbReference type="NCBI Taxonomy" id="414004"/>
    <lineage>
        <taxon>Archaea</taxon>
        <taxon>Nitrososphaerota</taxon>
        <taxon>Candidatus Cenarchaeales</taxon>
        <taxon>Candidatus Cenarchaeaceae</taxon>
        <taxon>Candidatus Cenarchaeum</taxon>
    </lineage>
</organism>
<accession>A0RXS0</accession>
<dbReference type="AlphaFoldDB" id="A0RXS0"/>
<keyword evidence="2" id="KW-1185">Reference proteome</keyword>
<dbReference type="KEGG" id="csy:CENSYa_1515"/>
<evidence type="ECO:0000313" key="2">
    <source>
        <dbReference type="Proteomes" id="UP000000758"/>
    </source>
</evidence>
<gene>
    <name evidence="1" type="ordered locus">CENSYa_1515</name>
</gene>
<proteinExistence type="predicted"/>
<reference evidence="1 2" key="1">
    <citation type="journal article" date="2006" name="Proc. Natl. Acad. Sci. U.S.A.">
        <title>Genomic analysis of the uncultivated marine crenarchaeote Cenarchaeum symbiosum.</title>
        <authorList>
            <person name="Hallam S.J."/>
            <person name="Konstantinidis K.T."/>
            <person name="Putnam N."/>
            <person name="Schleper C."/>
            <person name="Watanabe Y."/>
            <person name="Sugahara J."/>
            <person name="Preston C."/>
            <person name="de la Torre J."/>
            <person name="Richardson P.M."/>
            <person name="DeLong E.F."/>
        </authorList>
    </citation>
    <scope>NUCLEOTIDE SEQUENCE [LARGE SCALE GENOMIC DNA]</scope>
    <source>
        <strain evidence="2">A</strain>
    </source>
</reference>
<dbReference type="HOGENOM" id="CLU_075233_0_0_2"/>
<dbReference type="EMBL" id="DP000238">
    <property type="protein sequence ID" value="ABK78137.1"/>
    <property type="molecule type" value="Genomic_DNA"/>
</dbReference>
<dbReference type="EnsemblBacteria" id="ABK78137">
    <property type="protein sequence ID" value="ABK78137"/>
    <property type="gene ID" value="CENSYa_1515"/>
</dbReference>
<sequence length="198" mass="21164">MAEVVHRDAGGELVSSHTVHNRLVDAGEAILIKGTFGTPLAADEMPSLLCISNVETGTILTEFSAIGLDPSFPFGGGMNTCVTAEIDTSIPSISAMNATFVGGTNMVANQTINSVIVCNIVASGSLGQSCSFAGQSFAGVGTPSITVDTNDTVGMEYTFDIRTHWKVWTWMTAECWMTLIRSTWQRLILRENTVLHKT</sequence>